<keyword evidence="5 9" id="KW-0378">Hydrolase</keyword>
<dbReference type="EC" id="3.2.1.8" evidence="9"/>
<proteinExistence type="inferred from homology"/>
<name>A0A6H9YCC3_9ACTN</name>
<gene>
    <name evidence="12" type="ORF">F8566_41465</name>
</gene>
<comment type="catalytic activity">
    <reaction evidence="1 9">
        <text>Endohydrolysis of (1-&gt;4)-beta-D-xylosidic linkages in xylans.</text>
        <dbReference type="EC" id="3.2.1.8"/>
    </reaction>
</comment>
<reference evidence="12 13" key="1">
    <citation type="submission" date="2019-09" db="EMBL/GenBank/DDBJ databases">
        <title>Actinomadura physcomitrii sp. nov., a novel actinomycete isolated from moss [Physcomitrium sphaericum (Ludw) Fuernr].</title>
        <authorList>
            <person name="Zhuang X."/>
            <person name="Liu C."/>
        </authorList>
    </citation>
    <scope>NUCLEOTIDE SEQUENCE [LARGE SCALE GENOMIC DNA]</scope>
    <source>
        <strain evidence="12 13">HMC1</strain>
    </source>
</reference>
<feature type="chain" id="PRO_5026323016" description="Beta-xylanase" evidence="10">
    <location>
        <begin position="26"/>
        <end position="341"/>
    </location>
</feature>
<evidence type="ECO:0000256" key="2">
    <source>
        <dbReference type="ARBA" id="ARBA00007495"/>
    </source>
</evidence>
<evidence type="ECO:0000256" key="5">
    <source>
        <dbReference type="ARBA" id="ARBA00022801"/>
    </source>
</evidence>
<dbReference type="EMBL" id="WBMT01000025">
    <property type="protein sequence ID" value="KAB2341651.1"/>
    <property type="molecule type" value="Genomic_DNA"/>
</dbReference>
<feature type="domain" description="GH10" evidence="11">
    <location>
        <begin position="24"/>
        <end position="337"/>
    </location>
</feature>
<dbReference type="PROSITE" id="PS51760">
    <property type="entry name" value="GH10_2"/>
    <property type="match status" value="1"/>
</dbReference>
<comment type="caution">
    <text evidence="12">The sequence shown here is derived from an EMBL/GenBank/DDBJ whole genome shotgun (WGS) entry which is preliminary data.</text>
</comment>
<evidence type="ECO:0000256" key="9">
    <source>
        <dbReference type="RuleBase" id="RU361174"/>
    </source>
</evidence>
<keyword evidence="6 9" id="KW-0119">Carbohydrate metabolism</keyword>
<sequence length="341" mass="37495">MSALIIATVLTFVTSAYLPAANADAAALTLRGQAARTGILIGSGAINPAYLDEPLFAKVLATQFNSLSPENELKWAFSEPQQGVFDFTKLDRLVAFAKQNRMAVKGHGLISNCCNPPWLEQIQDPAQLRAAMTTHFKTLMTRYAGKVDRWDVITEALSTFGGTGLEQNYFYRVLGPDYIAEAFRIAHAANPKAKLFLNEALVEYYPAKRQELYDLVAGLVRKGVPISGVGLETHLTFSPPEPGVITDIVKSYKALGLQVAITEMDVHLTPLPDNGEFGNQAEIYGKIVNEALDAGVRDISFWGFTDKHAYTWVPGAKPLVFDDKYRPKPAFFAIWAALARH</sequence>
<evidence type="ECO:0000256" key="7">
    <source>
        <dbReference type="ARBA" id="ARBA00023295"/>
    </source>
</evidence>
<evidence type="ECO:0000313" key="13">
    <source>
        <dbReference type="Proteomes" id="UP000468735"/>
    </source>
</evidence>
<keyword evidence="4 10" id="KW-0732">Signal</keyword>
<accession>A0A6H9YCC3</accession>
<dbReference type="PRINTS" id="PR00134">
    <property type="entry name" value="GLHYDRLASE10"/>
</dbReference>
<comment type="similarity">
    <text evidence="2 9">Belongs to the glycosyl hydrolase 10 (cellulase F) family.</text>
</comment>
<evidence type="ECO:0000256" key="6">
    <source>
        <dbReference type="ARBA" id="ARBA00023277"/>
    </source>
</evidence>
<evidence type="ECO:0000256" key="3">
    <source>
        <dbReference type="ARBA" id="ARBA00022651"/>
    </source>
</evidence>
<dbReference type="AlphaFoldDB" id="A0A6H9YCC3"/>
<evidence type="ECO:0000259" key="11">
    <source>
        <dbReference type="PROSITE" id="PS51760"/>
    </source>
</evidence>
<organism evidence="12 13">
    <name type="scientific">Actinomadura rudentiformis</name>
    <dbReference type="NCBI Taxonomy" id="359158"/>
    <lineage>
        <taxon>Bacteria</taxon>
        <taxon>Bacillati</taxon>
        <taxon>Actinomycetota</taxon>
        <taxon>Actinomycetes</taxon>
        <taxon>Streptosporangiales</taxon>
        <taxon>Thermomonosporaceae</taxon>
        <taxon>Actinomadura</taxon>
    </lineage>
</organism>
<evidence type="ECO:0000256" key="10">
    <source>
        <dbReference type="SAM" id="SignalP"/>
    </source>
</evidence>
<dbReference type="GO" id="GO:0031176">
    <property type="term" value="F:endo-1,4-beta-xylanase activity"/>
    <property type="evidence" value="ECO:0007669"/>
    <property type="project" value="UniProtKB-EC"/>
</dbReference>
<dbReference type="PANTHER" id="PTHR31490">
    <property type="entry name" value="GLYCOSYL HYDROLASE"/>
    <property type="match status" value="1"/>
</dbReference>
<evidence type="ECO:0000256" key="4">
    <source>
        <dbReference type="ARBA" id="ARBA00022729"/>
    </source>
</evidence>
<dbReference type="Pfam" id="PF00331">
    <property type="entry name" value="Glyco_hydro_10"/>
    <property type="match status" value="1"/>
</dbReference>
<evidence type="ECO:0000313" key="12">
    <source>
        <dbReference type="EMBL" id="KAB2341651.1"/>
    </source>
</evidence>
<dbReference type="InterPro" id="IPR044846">
    <property type="entry name" value="GH10"/>
</dbReference>
<keyword evidence="3 12" id="KW-0858">Xylan degradation</keyword>
<keyword evidence="13" id="KW-1185">Reference proteome</keyword>
<dbReference type="InterPro" id="IPR001000">
    <property type="entry name" value="GH10_dom"/>
</dbReference>
<keyword evidence="7 9" id="KW-0326">Glycosidase</keyword>
<dbReference type="PANTHER" id="PTHR31490:SF88">
    <property type="entry name" value="BETA-XYLANASE"/>
    <property type="match status" value="1"/>
</dbReference>
<dbReference type="InterPro" id="IPR017853">
    <property type="entry name" value="GH"/>
</dbReference>
<dbReference type="GO" id="GO:0045493">
    <property type="term" value="P:xylan catabolic process"/>
    <property type="evidence" value="ECO:0007669"/>
    <property type="project" value="UniProtKB-KW"/>
</dbReference>
<protein>
    <recommendedName>
        <fullName evidence="9">Beta-xylanase</fullName>
        <ecNumber evidence="9">3.2.1.8</ecNumber>
    </recommendedName>
</protein>
<keyword evidence="8 9" id="KW-0624">Polysaccharide degradation</keyword>
<evidence type="ECO:0000256" key="8">
    <source>
        <dbReference type="ARBA" id="ARBA00023326"/>
    </source>
</evidence>
<dbReference type="OrthoDB" id="4241492at2"/>
<evidence type="ECO:0000256" key="1">
    <source>
        <dbReference type="ARBA" id="ARBA00000681"/>
    </source>
</evidence>
<dbReference type="SUPFAM" id="SSF51445">
    <property type="entry name" value="(Trans)glycosidases"/>
    <property type="match status" value="1"/>
</dbReference>
<feature type="signal peptide" evidence="10">
    <location>
        <begin position="1"/>
        <end position="25"/>
    </location>
</feature>
<dbReference type="Proteomes" id="UP000468735">
    <property type="component" value="Unassembled WGS sequence"/>
</dbReference>
<dbReference type="Gene3D" id="3.20.20.80">
    <property type="entry name" value="Glycosidases"/>
    <property type="match status" value="1"/>
</dbReference>
<dbReference type="SMART" id="SM00633">
    <property type="entry name" value="Glyco_10"/>
    <property type="match status" value="1"/>
</dbReference>